<keyword evidence="8 13" id="KW-0648">Protein biosynthesis</keyword>
<keyword evidence="5 13" id="KW-0436">Ligase</keyword>
<feature type="domain" description="Methionyl/Valyl/Leucyl/Isoleucyl-tRNA synthetase anticodon-binding" evidence="15">
    <location>
        <begin position="604"/>
        <end position="684"/>
    </location>
</feature>
<evidence type="ECO:0000256" key="10">
    <source>
        <dbReference type="ARBA" id="ARBA00023146"/>
    </source>
</evidence>
<dbReference type="GO" id="GO:0006438">
    <property type="term" value="P:valyl-tRNA aminoacylation"/>
    <property type="evidence" value="ECO:0007669"/>
    <property type="project" value="UniProtKB-UniRule"/>
</dbReference>
<comment type="subunit">
    <text evidence="2">Monomer.</text>
</comment>
<dbReference type="GO" id="GO:0005524">
    <property type="term" value="F:ATP binding"/>
    <property type="evidence" value="ECO:0007669"/>
    <property type="project" value="UniProtKB-KW"/>
</dbReference>
<evidence type="ECO:0000256" key="6">
    <source>
        <dbReference type="ARBA" id="ARBA00022741"/>
    </source>
</evidence>
<dbReference type="InterPro" id="IPR009080">
    <property type="entry name" value="tRNAsynth_Ia_anticodon-bd"/>
</dbReference>
<evidence type="ECO:0000256" key="12">
    <source>
        <dbReference type="NCBIfam" id="TIGR00422"/>
    </source>
</evidence>
<protein>
    <recommendedName>
        <fullName evidence="3 12">Valine--tRNA ligase</fullName>
        <ecNumber evidence="3 12">6.1.1.9</ecNumber>
    </recommendedName>
</protein>
<dbReference type="Pfam" id="PF00133">
    <property type="entry name" value="tRNA-synt_1"/>
    <property type="match status" value="1"/>
</dbReference>
<dbReference type="Proteomes" id="UP000054092">
    <property type="component" value="Unassembled WGS sequence"/>
</dbReference>
<accession>A0A101HLM9</accession>
<evidence type="ECO:0000259" key="15">
    <source>
        <dbReference type="Pfam" id="PF08264"/>
    </source>
</evidence>
<evidence type="ECO:0000256" key="2">
    <source>
        <dbReference type="ARBA" id="ARBA00011245"/>
    </source>
</evidence>
<dbReference type="InterPro" id="IPR033705">
    <property type="entry name" value="Anticodon_Ia_Val"/>
</dbReference>
<comment type="similarity">
    <text evidence="13">Belongs to the class-I aminoacyl-tRNA synthetase family.</text>
</comment>
<dbReference type="AlphaFoldDB" id="A0A101HLM9"/>
<dbReference type="PRINTS" id="PR00986">
    <property type="entry name" value="TRNASYNTHVAL"/>
</dbReference>
<dbReference type="NCBIfam" id="TIGR00422">
    <property type="entry name" value="valS"/>
    <property type="match status" value="1"/>
</dbReference>
<name>A0A101HLM9_9BACT</name>
<dbReference type="SUPFAM" id="SSF52374">
    <property type="entry name" value="Nucleotidylyl transferase"/>
    <property type="match status" value="1"/>
</dbReference>
<keyword evidence="4" id="KW-0963">Cytoplasm</keyword>
<keyword evidence="7 13" id="KW-0067">ATP-binding</keyword>
<dbReference type="EC" id="6.1.1.9" evidence="3 12"/>
<dbReference type="Gene3D" id="1.10.730.10">
    <property type="entry name" value="Isoleucyl-tRNA Synthetase, Domain 1"/>
    <property type="match status" value="1"/>
</dbReference>
<keyword evidence="9" id="KW-0175">Coiled coil</keyword>
<dbReference type="InterPro" id="IPR013155">
    <property type="entry name" value="M/V/L/I-tRNA-synth_anticd-bd"/>
</dbReference>
<dbReference type="SUPFAM" id="SSF50677">
    <property type="entry name" value="ValRS/IleRS/LeuRS editing domain"/>
    <property type="match status" value="1"/>
</dbReference>
<dbReference type="InterPro" id="IPR002300">
    <property type="entry name" value="aa-tRNA-synth_Ia"/>
</dbReference>
<keyword evidence="10 13" id="KW-0030">Aminoacyl-tRNA synthetase</keyword>
<dbReference type="GO" id="GO:0004832">
    <property type="term" value="F:valine-tRNA ligase activity"/>
    <property type="evidence" value="ECO:0007669"/>
    <property type="project" value="UniProtKB-UniRule"/>
</dbReference>
<evidence type="ECO:0000256" key="7">
    <source>
        <dbReference type="ARBA" id="ARBA00022840"/>
    </source>
</evidence>
<dbReference type="GO" id="GO:0002161">
    <property type="term" value="F:aminoacyl-tRNA deacylase activity"/>
    <property type="evidence" value="ECO:0007669"/>
    <property type="project" value="InterPro"/>
</dbReference>
<dbReference type="InterPro" id="IPR002303">
    <property type="entry name" value="Valyl-tRNA_ligase"/>
</dbReference>
<dbReference type="NCBIfam" id="NF004349">
    <property type="entry name" value="PRK05729.1"/>
    <property type="match status" value="1"/>
</dbReference>
<evidence type="ECO:0000256" key="9">
    <source>
        <dbReference type="ARBA" id="ARBA00023054"/>
    </source>
</evidence>
<dbReference type="Gene3D" id="3.40.50.620">
    <property type="entry name" value="HUPs"/>
    <property type="match status" value="3"/>
</dbReference>
<evidence type="ECO:0000259" key="14">
    <source>
        <dbReference type="Pfam" id="PF00133"/>
    </source>
</evidence>
<feature type="domain" description="Aminoacyl-tRNA synthetase class Ia" evidence="14">
    <location>
        <begin position="16"/>
        <end position="562"/>
    </location>
</feature>
<dbReference type="CDD" id="cd07962">
    <property type="entry name" value="Anticodon_Ia_Val"/>
    <property type="match status" value="1"/>
</dbReference>
<evidence type="ECO:0000256" key="11">
    <source>
        <dbReference type="ARBA" id="ARBA00047552"/>
    </source>
</evidence>
<comment type="catalytic activity">
    <reaction evidence="11">
        <text>tRNA(Val) + L-valine + ATP = L-valyl-tRNA(Val) + AMP + diphosphate</text>
        <dbReference type="Rhea" id="RHEA:10704"/>
        <dbReference type="Rhea" id="RHEA-COMP:9672"/>
        <dbReference type="Rhea" id="RHEA-COMP:9708"/>
        <dbReference type="ChEBI" id="CHEBI:30616"/>
        <dbReference type="ChEBI" id="CHEBI:33019"/>
        <dbReference type="ChEBI" id="CHEBI:57762"/>
        <dbReference type="ChEBI" id="CHEBI:78442"/>
        <dbReference type="ChEBI" id="CHEBI:78537"/>
        <dbReference type="ChEBI" id="CHEBI:456215"/>
        <dbReference type="EC" id="6.1.1.9"/>
    </reaction>
</comment>
<sequence length="684" mass="79540">MKELSTRYSPSELEKKWYSRWKEGGYFEPRGTGEPFTIMIPPPNITAPLHMGHALNLVIQDFIIRFKRMKGFRVLWVPGEDHAGIATQNAVEKDLAKKGTNRKEMGREKFLETTWDWAKEYRQRIREQIEAMGCSVDWSRERFTMDDGLSEAVRKAFVDLYKEGLIYRGKYIVNWCPRCSTVLSDEEVEHEDEKGAFYHIKYPIKGGEEFVVIATTRPETMLADTAVAVYPSDERYSDLTGKTVILPLMEREIPIIQDRYVDPSFGTGALKVTPAHDPNDFQIGLRHGLEVIEVIDKDAKINENGGKYCGLDRYEARKQVVKDLEEQGFLIKVEPMVHAVGRCYRCDTVVEPSLSDQWYVKVGPLAERAIAAVENGEVVFFPETWKKVYLNWMREIRDWCISRQLWWGHRVPVWYCDDCNEVIVEENDPSVCPKCGSRKLRQDEDVLDTWFSSQLWPFTTLGWPETTPDLETFYPTSVLVTAFDIIFFWVARMIMAGYHFIGDRPFDHVYITRLIRDKNGRKMSKSLGNGIDPLDVIKEHGTDAMRFTLAILAAQNHDIKLDVKFFDTYKKFANKIWNAARFALLNMERFEEIDLRKEKLAIEDRWILSRLARSVRTVEEAIDSYDFPSAAKTIYSFFWNEFCDWYIESIKPRLNGGGRDRTIAQNVLVRILDSSLKMLHPFMP</sequence>
<dbReference type="SUPFAM" id="SSF47323">
    <property type="entry name" value="Anticodon-binding domain of a subclass of class I aminoacyl-tRNA synthetases"/>
    <property type="match status" value="1"/>
</dbReference>
<dbReference type="PANTHER" id="PTHR11946:SF93">
    <property type="entry name" value="VALINE--TRNA LIGASE, CHLOROPLASTIC_MITOCHONDRIAL 2"/>
    <property type="match status" value="1"/>
</dbReference>
<organism evidence="16 17">
    <name type="scientific">Mesotoga prima</name>
    <dbReference type="NCBI Taxonomy" id="1184387"/>
    <lineage>
        <taxon>Bacteria</taxon>
        <taxon>Thermotogati</taxon>
        <taxon>Thermotogota</taxon>
        <taxon>Thermotogae</taxon>
        <taxon>Kosmotogales</taxon>
        <taxon>Kosmotogaceae</taxon>
        <taxon>Mesotoga</taxon>
    </lineage>
</organism>
<comment type="subcellular location">
    <subcellularLocation>
        <location evidence="1">Cytoplasm</location>
    </subcellularLocation>
</comment>
<dbReference type="GO" id="GO:0005829">
    <property type="term" value="C:cytosol"/>
    <property type="evidence" value="ECO:0007669"/>
    <property type="project" value="TreeGrafter"/>
</dbReference>
<dbReference type="HAMAP" id="MF_02004">
    <property type="entry name" value="Val_tRNA_synth_type1"/>
    <property type="match status" value="1"/>
</dbReference>
<dbReference type="PANTHER" id="PTHR11946">
    <property type="entry name" value="VALYL-TRNA SYNTHETASES"/>
    <property type="match status" value="1"/>
</dbReference>
<evidence type="ECO:0000256" key="8">
    <source>
        <dbReference type="ARBA" id="ARBA00022917"/>
    </source>
</evidence>
<dbReference type="PROSITE" id="PS00178">
    <property type="entry name" value="AA_TRNA_LIGASE_I"/>
    <property type="match status" value="1"/>
</dbReference>
<evidence type="ECO:0000256" key="5">
    <source>
        <dbReference type="ARBA" id="ARBA00022598"/>
    </source>
</evidence>
<dbReference type="CDD" id="cd00817">
    <property type="entry name" value="ValRS_core"/>
    <property type="match status" value="1"/>
</dbReference>
<dbReference type="Gene3D" id="3.90.740.10">
    <property type="entry name" value="Valyl/Leucyl/Isoleucyl-tRNA synthetase, editing domain"/>
    <property type="match status" value="1"/>
</dbReference>
<dbReference type="FunFam" id="3.90.740.10:FF:000005">
    <property type="entry name" value="Valine--tRNA ligase, mitochondrial"/>
    <property type="match status" value="1"/>
</dbReference>
<evidence type="ECO:0000256" key="3">
    <source>
        <dbReference type="ARBA" id="ARBA00013169"/>
    </source>
</evidence>
<keyword evidence="6 13" id="KW-0547">Nucleotide-binding</keyword>
<evidence type="ECO:0000256" key="13">
    <source>
        <dbReference type="RuleBase" id="RU363035"/>
    </source>
</evidence>
<dbReference type="InterPro" id="IPR009008">
    <property type="entry name" value="Val/Leu/Ile-tRNA-synth_edit"/>
</dbReference>
<gene>
    <name evidence="16" type="ORF">XD94_1468</name>
</gene>
<dbReference type="Pfam" id="PF08264">
    <property type="entry name" value="Anticodon_1"/>
    <property type="match status" value="1"/>
</dbReference>
<dbReference type="InterPro" id="IPR014729">
    <property type="entry name" value="Rossmann-like_a/b/a_fold"/>
</dbReference>
<feature type="non-terminal residue" evidence="16">
    <location>
        <position position="684"/>
    </location>
</feature>
<evidence type="ECO:0000313" key="17">
    <source>
        <dbReference type="Proteomes" id="UP000054092"/>
    </source>
</evidence>
<reference evidence="17" key="1">
    <citation type="journal article" date="2015" name="MBio">
        <title>Genome-Resolved Metagenomic Analysis Reveals Roles for Candidate Phyla and Other Microbial Community Members in Biogeochemical Transformations in Oil Reservoirs.</title>
        <authorList>
            <person name="Hu P."/>
            <person name="Tom L."/>
            <person name="Singh A."/>
            <person name="Thomas B.C."/>
            <person name="Baker B.J."/>
            <person name="Piceno Y.M."/>
            <person name="Andersen G.L."/>
            <person name="Banfield J.F."/>
        </authorList>
    </citation>
    <scope>NUCLEOTIDE SEQUENCE [LARGE SCALE GENOMIC DNA]</scope>
</reference>
<dbReference type="EMBL" id="LGGP01000289">
    <property type="protein sequence ID" value="KUK79163.1"/>
    <property type="molecule type" value="Genomic_DNA"/>
</dbReference>
<evidence type="ECO:0000256" key="1">
    <source>
        <dbReference type="ARBA" id="ARBA00004496"/>
    </source>
</evidence>
<comment type="caution">
    <text evidence="16">The sequence shown here is derived from an EMBL/GenBank/DDBJ whole genome shotgun (WGS) entry which is preliminary data.</text>
</comment>
<evidence type="ECO:0000313" key="16">
    <source>
        <dbReference type="EMBL" id="KUK79163.1"/>
    </source>
</evidence>
<dbReference type="FunFam" id="3.40.50.620:FF:000098">
    <property type="entry name" value="Valine--tRNA ligase"/>
    <property type="match status" value="1"/>
</dbReference>
<evidence type="ECO:0000256" key="4">
    <source>
        <dbReference type="ARBA" id="ARBA00022490"/>
    </source>
</evidence>
<dbReference type="FunFam" id="3.40.50.620:FF:000032">
    <property type="entry name" value="Valine--tRNA ligase"/>
    <property type="match status" value="1"/>
</dbReference>
<proteinExistence type="inferred from homology"/>
<dbReference type="InterPro" id="IPR001412">
    <property type="entry name" value="aa-tRNA-synth_I_CS"/>
</dbReference>